<dbReference type="InterPro" id="IPR029045">
    <property type="entry name" value="ClpP/crotonase-like_dom_sf"/>
</dbReference>
<organism evidence="5 6">
    <name type="scientific">Natronorubrum sediminis</name>
    <dbReference type="NCBI Taxonomy" id="640943"/>
    <lineage>
        <taxon>Archaea</taxon>
        <taxon>Methanobacteriati</taxon>
        <taxon>Methanobacteriota</taxon>
        <taxon>Stenosarchaea group</taxon>
        <taxon>Halobacteria</taxon>
        <taxon>Halobacteriales</taxon>
        <taxon>Natrialbaceae</taxon>
        <taxon>Natronorubrum</taxon>
    </lineage>
</organism>
<dbReference type="AlphaFoldDB" id="A0A1H6FLP8"/>
<dbReference type="OrthoDB" id="27846at2157"/>
<dbReference type="Proteomes" id="UP000199112">
    <property type="component" value="Unassembled WGS sequence"/>
</dbReference>
<comment type="similarity">
    <text evidence="1 3">Belongs to the enoyl-CoA hydratase/isomerase family.</text>
</comment>
<dbReference type="Gene3D" id="3.90.226.10">
    <property type="entry name" value="2-enoyl-CoA Hydratase, Chain A, domain 1"/>
    <property type="match status" value="1"/>
</dbReference>
<gene>
    <name evidence="5" type="ORF">SAMN04487967_0519</name>
</gene>
<dbReference type="RefSeq" id="WP_090504706.1">
    <property type="nucleotide sequence ID" value="NZ_FNWL01000001.1"/>
</dbReference>
<feature type="compositionally biased region" description="Basic and acidic residues" evidence="4">
    <location>
        <begin position="247"/>
        <end position="267"/>
    </location>
</feature>
<name>A0A1H6FLP8_9EURY</name>
<reference evidence="6" key="1">
    <citation type="submission" date="2016-10" db="EMBL/GenBank/DDBJ databases">
        <authorList>
            <person name="Varghese N."/>
            <person name="Submissions S."/>
        </authorList>
    </citation>
    <scope>NUCLEOTIDE SEQUENCE [LARGE SCALE GENOMIC DNA]</scope>
    <source>
        <strain evidence="6">CGMCC 1.8981</strain>
    </source>
</reference>
<evidence type="ECO:0000256" key="1">
    <source>
        <dbReference type="ARBA" id="ARBA00005254"/>
    </source>
</evidence>
<accession>A0A1H6FLP8</accession>
<evidence type="ECO:0000256" key="3">
    <source>
        <dbReference type="RuleBase" id="RU003707"/>
    </source>
</evidence>
<dbReference type="CDD" id="cd06558">
    <property type="entry name" value="crotonase-like"/>
    <property type="match status" value="1"/>
</dbReference>
<dbReference type="Gene3D" id="1.10.12.10">
    <property type="entry name" value="Lyase 2-enoyl-coa Hydratase, Chain A, domain 2"/>
    <property type="match status" value="1"/>
</dbReference>
<evidence type="ECO:0000313" key="5">
    <source>
        <dbReference type="EMBL" id="SEH11799.1"/>
    </source>
</evidence>
<proteinExistence type="inferred from homology"/>
<sequence length="267" mass="29578">MADYKALNYDHEGDIVTIQFDRPDKLNAINGTMRTELREAAEEAAVSDARVVILKGSGRAFSAGVDHDLLREMGEYESDRFRWEYRRHHRMFDEYEHMEKPVIAAVNGVCAGGGFELALHCDFIVATESATFGYPEDNIGFIPASGACAKLSKEVGSFQAKELVLCTGSKGSMVTAEEAHDRFGFVNRVYDDDSFDSDIQSFAEDLADTAPLATAVGKKILTQSQDMAYVAAREFERTGQSLLAQSQDHEEGMAAFQENRDPEFEGK</sequence>
<dbReference type="EMBL" id="FNWL01000001">
    <property type="protein sequence ID" value="SEH11799.1"/>
    <property type="molecule type" value="Genomic_DNA"/>
</dbReference>
<dbReference type="PROSITE" id="PS00166">
    <property type="entry name" value="ENOYL_COA_HYDRATASE"/>
    <property type="match status" value="1"/>
</dbReference>
<dbReference type="InterPro" id="IPR014748">
    <property type="entry name" value="Enoyl-CoA_hydra_C"/>
</dbReference>
<feature type="region of interest" description="Disordered" evidence="4">
    <location>
        <begin position="241"/>
        <end position="267"/>
    </location>
</feature>
<keyword evidence="2" id="KW-0456">Lyase</keyword>
<dbReference type="InterPro" id="IPR018376">
    <property type="entry name" value="Enoyl-CoA_hyd/isom_CS"/>
</dbReference>
<dbReference type="GO" id="GO:0016829">
    <property type="term" value="F:lyase activity"/>
    <property type="evidence" value="ECO:0007669"/>
    <property type="project" value="UniProtKB-KW"/>
</dbReference>
<evidence type="ECO:0000313" key="6">
    <source>
        <dbReference type="Proteomes" id="UP000199112"/>
    </source>
</evidence>
<dbReference type="Pfam" id="PF00378">
    <property type="entry name" value="ECH_1"/>
    <property type="match status" value="1"/>
</dbReference>
<evidence type="ECO:0000256" key="4">
    <source>
        <dbReference type="SAM" id="MobiDB-lite"/>
    </source>
</evidence>
<evidence type="ECO:0000256" key="2">
    <source>
        <dbReference type="ARBA" id="ARBA00023239"/>
    </source>
</evidence>
<dbReference type="InterPro" id="IPR001753">
    <property type="entry name" value="Enoyl-CoA_hydra/iso"/>
</dbReference>
<dbReference type="SUPFAM" id="SSF52096">
    <property type="entry name" value="ClpP/crotonase"/>
    <property type="match status" value="1"/>
</dbReference>
<dbReference type="PANTHER" id="PTHR11941">
    <property type="entry name" value="ENOYL-COA HYDRATASE-RELATED"/>
    <property type="match status" value="1"/>
</dbReference>
<dbReference type="GO" id="GO:0006635">
    <property type="term" value="P:fatty acid beta-oxidation"/>
    <property type="evidence" value="ECO:0007669"/>
    <property type="project" value="TreeGrafter"/>
</dbReference>
<protein>
    <submittedName>
        <fullName evidence="5">Enoyl-CoA hydratase/carnithine racemase</fullName>
    </submittedName>
</protein>
<dbReference type="PANTHER" id="PTHR11941:SF54">
    <property type="entry name" value="ENOYL-COA HYDRATASE, MITOCHONDRIAL"/>
    <property type="match status" value="1"/>
</dbReference>
<keyword evidence="6" id="KW-1185">Reference proteome</keyword>